<dbReference type="OrthoDB" id="7734442at2759"/>
<sequence length="374" mass="43743">MAMLRIIIKVFQIFCLIPFNYKTENVSNFLTIFSTCDSFWLIAHIILNISLMAIGRFLHSEVFHAHYFVGHINDIIKFCIGILTVLVALIGRIAYRKSLANIWAYFANRTSNGLNHCSPAIKKYCIKFWIYHIAIILIEYCVIRGIGFNHQWLYFWLSNIYPSTMCRLIHLCHILYIDYLNEEFEKLLGNLSNVNKLMEELKEFRKPDDRFQLKLRENVSLLLSCKKQYSAIWSVMRTVNKLYAWVQVLNIANNFIQFSCDFYWAYMHFYKLLKIEGISALVLCLIPSPLVLLMLLTAAEKFRTLGAKVGSMLHEIPKFDNPELYDIVYSFSMQVKQQPMQLLAYSLMKIDYSLTIRIVAGVASYMIIFIQLTS</sequence>
<evidence type="ECO:0000256" key="4">
    <source>
        <dbReference type="ARBA" id="ARBA00022989"/>
    </source>
</evidence>
<dbReference type="PANTHER" id="PTHR21143:SF104">
    <property type="entry name" value="GUSTATORY RECEPTOR 8A-RELATED"/>
    <property type="match status" value="1"/>
</dbReference>
<dbReference type="Pfam" id="PF08395">
    <property type="entry name" value="7tm_7"/>
    <property type="match status" value="1"/>
</dbReference>
<dbReference type="InterPro" id="IPR013604">
    <property type="entry name" value="7TM_chemorcpt"/>
</dbReference>
<keyword evidence="4 8" id="KW-1133">Transmembrane helix</keyword>
<keyword evidence="10" id="KW-1185">Reference proteome</keyword>
<dbReference type="GO" id="GO:0050909">
    <property type="term" value="P:sensory perception of taste"/>
    <property type="evidence" value="ECO:0007669"/>
    <property type="project" value="InterPro"/>
</dbReference>
<keyword evidence="3 8" id="KW-0812">Transmembrane</keyword>
<reference evidence="9 10" key="1">
    <citation type="submission" date="2017-06" db="EMBL/GenBank/DDBJ databases">
        <title>Aedes aegypti genome working group (AGWG) sequencing and assembly.</title>
        <authorList>
            <consortium name="Aedes aegypti Genome Working Group (AGWG)"/>
            <person name="Matthews B.J."/>
        </authorList>
    </citation>
    <scope>NUCLEOTIDE SEQUENCE [LARGE SCALE GENOMIC DNA]</scope>
    <source>
        <strain evidence="9 10">LVP_AGWG</strain>
    </source>
</reference>
<evidence type="ECO:0000313" key="10">
    <source>
        <dbReference type="Proteomes" id="UP000008820"/>
    </source>
</evidence>
<dbReference type="GO" id="GO:0030425">
    <property type="term" value="C:dendrite"/>
    <property type="evidence" value="ECO:0007669"/>
    <property type="project" value="TreeGrafter"/>
</dbReference>
<evidence type="ECO:0000256" key="7">
    <source>
        <dbReference type="ARBA" id="ARBA00023224"/>
    </source>
</evidence>
<dbReference type="AlphaFoldDB" id="A0A6I8TR82"/>
<feature type="transmembrane region" description="Helical" evidence="8">
    <location>
        <begin position="153"/>
        <end position="177"/>
    </location>
</feature>
<evidence type="ECO:0000256" key="8">
    <source>
        <dbReference type="RuleBase" id="RU363108"/>
    </source>
</evidence>
<proteinExistence type="inferred from homology"/>
<dbReference type="InParanoid" id="A0A6I8TR82"/>
<evidence type="ECO:0000256" key="1">
    <source>
        <dbReference type="ARBA" id="ARBA00004651"/>
    </source>
</evidence>
<dbReference type="EnsemblMetazoa" id="AAEL017327-RB">
    <property type="protein sequence ID" value="AAEL017327-PB"/>
    <property type="gene ID" value="AAEL017327"/>
</dbReference>
<gene>
    <name evidence="9" type="primary">23687747</name>
</gene>
<dbReference type="GO" id="GO:0030424">
    <property type="term" value="C:axon"/>
    <property type="evidence" value="ECO:0007669"/>
    <property type="project" value="TreeGrafter"/>
</dbReference>
<evidence type="ECO:0000256" key="6">
    <source>
        <dbReference type="ARBA" id="ARBA00023170"/>
    </source>
</evidence>
<comment type="subcellular location">
    <subcellularLocation>
        <location evidence="1 8">Cell membrane</location>
        <topology evidence="1 8">Multi-pass membrane protein</topology>
    </subcellularLocation>
</comment>
<comment type="similarity">
    <text evidence="8">Belongs to the insect chemoreceptor superfamily. Gustatory receptor (GR) family.</text>
</comment>
<evidence type="ECO:0000256" key="3">
    <source>
        <dbReference type="ARBA" id="ARBA00022692"/>
    </source>
</evidence>
<accession>A0A6I8TR82</accession>
<dbReference type="GO" id="GO:0007165">
    <property type="term" value="P:signal transduction"/>
    <property type="evidence" value="ECO:0007669"/>
    <property type="project" value="UniProtKB-KW"/>
</dbReference>
<keyword evidence="7 8" id="KW-0807">Transducer</keyword>
<dbReference type="FunCoup" id="A0A6I8TR82">
    <property type="interactions" value="7"/>
</dbReference>
<protein>
    <recommendedName>
        <fullName evidence="8">Gustatory receptor</fullName>
    </recommendedName>
</protein>
<dbReference type="GO" id="GO:0043025">
    <property type="term" value="C:neuronal cell body"/>
    <property type="evidence" value="ECO:0007669"/>
    <property type="project" value="TreeGrafter"/>
</dbReference>
<keyword evidence="6 8" id="KW-0675">Receptor</keyword>
<evidence type="ECO:0000256" key="2">
    <source>
        <dbReference type="ARBA" id="ARBA00022475"/>
    </source>
</evidence>
<dbReference type="PANTHER" id="PTHR21143">
    <property type="entry name" value="INVERTEBRATE GUSTATORY RECEPTOR"/>
    <property type="match status" value="1"/>
</dbReference>
<name>A0A6I8TR82_AEDAE</name>
<feature type="transmembrane region" description="Helical" evidence="8">
    <location>
        <begin position="354"/>
        <end position="372"/>
    </location>
</feature>
<feature type="transmembrane region" description="Helical" evidence="8">
    <location>
        <begin position="29"/>
        <end position="55"/>
    </location>
</feature>
<reference evidence="9" key="2">
    <citation type="submission" date="2020-05" db="UniProtKB">
        <authorList>
            <consortium name="EnsemblMetazoa"/>
        </authorList>
    </citation>
    <scope>IDENTIFICATION</scope>
    <source>
        <strain evidence="9">LVP_AGWG</strain>
    </source>
</reference>
<dbReference type="GO" id="GO:0005886">
    <property type="term" value="C:plasma membrane"/>
    <property type="evidence" value="ECO:0007669"/>
    <property type="project" value="UniProtKB-SubCell"/>
</dbReference>
<keyword evidence="5 8" id="KW-0472">Membrane</keyword>
<evidence type="ECO:0000256" key="5">
    <source>
        <dbReference type="ARBA" id="ARBA00023136"/>
    </source>
</evidence>
<feature type="transmembrane region" description="Helical" evidence="8">
    <location>
        <begin position="128"/>
        <end position="147"/>
    </location>
</feature>
<keyword evidence="2 8" id="KW-1003">Cell membrane</keyword>
<evidence type="ECO:0000313" key="9">
    <source>
        <dbReference type="EnsemblMetazoa" id="AAEL017327-PB"/>
    </source>
</evidence>
<organism evidence="9 10">
    <name type="scientific">Aedes aegypti</name>
    <name type="common">Yellowfever mosquito</name>
    <name type="synonym">Culex aegypti</name>
    <dbReference type="NCBI Taxonomy" id="7159"/>
    <lineage>
        <taxon>Eukaryota</taxon>
        <taxon>Metazoa</taxon>
        <taxon>Ecdysozoa</taxon>
        <taxon>Arthropoda</taxon>
        <taxon>Hexapoda</taxon>
        <taxon>Insecta</taxon>
        <taxon>Pterygota</taxon>
        <taxon>Neoptera</taxon>
        <taxon>Endopterygota</taxon>
        <taxon>Diptera</taxon>
        <taxon>Nematocera</taxon>
        <taxon>Culicoidea</taxon>
        <taxon>Culicidae</taxon>
        <taxon>Culicinae</taxon>
        <taxon>Aedini</taxon>
        <taxon>Aedes</taxon>
        <taxon>Stegomyia</taxon>
    </lineage>
</organism>
<feature type="transmembrane region" description="Helical" evidence="8">
    <location>
        <begin position="75"/>
        <end position="95"/>
    </location>
</feature>
<comment type="function">
    <text evidence="8">Gustatory receptor which mediates acceptance or avoidance behavior, depending on its substrates.</text>
</comment>
<feature type="transmembrane region" description="Helical" evidence="8">
    <location>
        <begin position="242"/>
        <end position="266"/>
    </location>
</feature>
<dbReference type="Proteomes" id="UP000008820">
    <property type="component" value="Chromosome 2"/>
</dbReference>
<feature type="transmembrane region" description="Helical" evidence="8">
    <location>
        <begin position="278"/>
        <end position="298"/>
    </location>
</feature>
<dbReference type="GO" id="GO:0007635">
    <property type="term" value="P:chemosensory behavior"/>
    <property type="evidence" value="ECO:0007669"/>
    <property type="project" value="TreeGrafter"/>
</dbReference>
<dbReference type="GO" id="GO:0008049">
    <property type="term" value="P:male courtship behavior"/>
    <property type="evidence" value="ECO:0007669"/>
    <property type="project" value="TreeGrafter"/>
</dbReference>